<accession>A0A9N9JTW1</accession>
<feature type="compositionally biased region" description="Acidic residues" evidence="1">
    <location>
        <begin position="74"/>
        <end position="87"/>
    </location>
</feature>
<sequence>NETGIEKEESNGIEAEKARRIGVEKDGNDNNDNDKIWNDDDRTEIEEDRNQEIRVKIAEHIGEEKDNVSVSLEEANDADNDNDNDDIDDRKTIVAKEETGNWKKIERLKSLDFRSLEDFDETHLKLCVQQQNDAKRKAIIKISKLALKEMVIILDNRPKTKERIMALE</sequence>
<feature type="non-terminal residue" evidence="2">
    <location>
        <position position="1"/>
    </location>
</feature>
<comment type="caution">
    <text evidence="2">The sequence shown here is derived from an EMBL/GenBank/DDBJ whole genome shotgun (WGS) entry which is preliminary data.</text>
</comment>
<proteinExistence type="predicted"/>
<gene>
    <name evidence="2" type="ORF">CPELLU_LOCUS17405</name>
</gene>
<dbReference type="AlphaFoldDB" id="A0A9N9JTW1"/>
<name>A0A9N9JTW1_9GLOM</name>
<feature type="non-terminal residue" evidence="2">
    <location>
        <position position="168"/>
    </location>
</feature>
<organism evidence="2 3">
    <name type="scientific">Cetraspora pellucida</name>
    <dbReference type="NCBI Taxonomy" id="1433469"/>
    <lineage>
        <taxon>Eukaryota</taxon>
        <taxon>Fungi</taxon>
        <taxon>Fungi incertae sedis</taxon>
        <taxon>Mucoromycota</taxon>
        <taxon>Glomeromycotina</taxon>
        <taxon>Glomeromycetes</taxon>
        <taxon>Diversisporales</taxon>
        <taxon>Gigasporaceae</taxon>
        <taxon>Cetraspora</taxon>
    </lineage>
</organism>
<evidence type="ECO:0000256" key="1">
    <source>
        <dbReference type="SAM" id="MobiDB-lite"/>
    </source>
</evidence>
<dbReference type="EMBL" id="CAJVQA010029472">
    <property type="protein sequence ID" value="CAG8797037.1"/>
    <property type="molecule type" value="Genomic_DNA"/>
</dbReference>
<feature type="compositionally biased region" description="Basic and acidic residues" evidence="1">
    <location>
        <begin position="1"/>
        <end position="40"/>
    </location>
</feature>
<evidence type="ECO:0000313" key="2">
    <source>
        <dbReference type="EMBL" id="CAG8797037.1"/>
    </source>
</evidence>
<dbReference type="Proteomes" id="UP000789759">
    <property type="component" value="Unassembled WGS sequence"/>
</dbReference>
<feature type="region of interest" description="Disordered" evidence="1">
    <location>
        <begin position="1"/>
        <end position="49"/>
    </location>
</feature>
<reference evidence="2" key="1">
    <citation type="submission" date="2021-06" db="EMBL/GenBank/DDBJ databases">
        <authorList>
            <person name="Kallberg Y."/>
            <person name="Tangrot J."/>
            <person name="Rosling A."/>
        </authorList>
    </citation>
    <scope>NUCLEOTIDE SEQUENCE</scope>
    <source>
        <strain evidence="2">FL966</strain>
    </source>
</reference>
<keyword evidence="3" id="KW-1185">Reference proteome</keyword>
<feature type="region of interest" description="Disordered" evidence="1">
    <location>
        <begin position="65"/>
        <end position="88"/>
    </location>
</feature>
<evidence type="ECO:0000313" key="3">
    <source>
        <dbReference type="Proteomes" id="UP000789759"/>
    </source>
</evidence>
<protein>
    <submittedName>
        <fullName evidence="2">23831_t:CDS:1</fullName>
    </submittedName>
</protein>